<keyword evidence="7" id="KW-0472">Membrane</keyword>
<dbReference type="Pfam" id="PF02668">
    <property type="entry name" value="TauD"/>
    <property type="match status" value="1"/>
</dbReference>
<evidence type="ECO:0000259" key="9">
    <source>
        <dbReference type="Pfam" id="PF06155"/>
    </source>
</evidence>
<dbReference type="SUPFAM" id="SSF51197">
    <property type="entry name" value="Clavaminate synthase-like"/>
    <property type="match status" value="1"/>
</dbReference>
<feature type="domain" description="TauD/TfdA-like" evidence="8">
    <location>
        <begin position="203"/>
        <end position="373"/>
    </location>
</feature>
<proteinExistence type="inferred from homology"/>
<protein>
    <submittedName>
        <fullName evidence="10">Uncharacterized protein</fullName>
    </submittedName>
</protein>
<evidence type="ECO:0000313" key="11">
    <source>
        <dbReference type="Proteomes" id="UP000268093"/>
    </source>
</evidence>
<evidence type="ECO:0000256" key="2">
    <source>
        <dbReference type="ARBA" id="ARBA00008654"/>
    </source>
</evidence>
<keyword evidence="5" id="KW-0560">Oxidoreductase</keyword>
<dbReference type="Proteomes" id="UP000268093">
    <property type="component" value="Unassembled WGS sequence"/>
</dbReference>
<keyword evidence="6" id="KW-0408">Iron</keyword>
<evidence type="ECO:0000313" key="10">
    <source>
        <dbReference type="EMBL" id="RUO96767.1"/>
    </source>
</evidence>
<comment type="similarity">
    <text evidence="2">Belongs to the gamma-BBH/TMLD family.</text>
</comment>
<accession>A0A433A253</accession>
<gene>
    <name evidence="10" type="ORF">BC936DRAFT_141480</name>
</gene>
<dbReference type="OrthoDB" id="406634at2759"/>
<comment type="cofactor">
    <cofactor evidence="1">
        <name>Fe(2+)</name>
        <dbReference type="ChEBI" id="CHEBI:29033"/>
    </cofactor>
</comment>
<feature type="domain" description="Gamma-butyrobetaine hydroxylase-like N-terminal" evidence="9">
    <location>
        <begin position="52"/>
        <end position="121"/>
    </location>
</feature>
<dbReference type="GO" id="GO:0005739">
    <property type="term" value="C:mitochondrion"/>
    <property type="evidence" value="ECO:0007669"/>
    <property type="project" value="TreeGrafter"/>
</dbReference>
<keyword evidence="4" id="KW-0223">Dioxygenase</keyword>
<dbReference type="PANTHER" id="PTHR10696:SF25">
    <property type="entry name" value="OXIDOREDUCTASE AIM17-RELATED"/>
    <property type="match status" value="1"/>
</dbReference>
<dbReference type="AlphaFoldDB" id="A0A433A253"/>
<name>A0A433A253_9FUNG</name>
<dbReference type="GO" id="GO:0046872">
    <property type="term" value="F:metal ion binding"/>
    <property type="evidence" value="ECO:0007669"/>
    <property type="project" value="UniProtKB-KW"/>
</dbReference>
<dbReference type="PANTHER" id="PTHR10696">
    <property type="entry name" value="GAMMA-BUTYROBETAINE HYDROXYLASE-RELATED"/>
    <property type="match status" value="1"/>
</dbReference>
<keyword evidence="11" id="KW-1185">Reference proteome</keyword>
<dbReference type="InterPro" id="IPR042098">
    <property type="entry name" value="TauD-like_sf"/>
</dbReference>
<evidence type="ECO:0000256" key="7">
    <source>
        <dbReference type="SAM" id="Phobius"/>
    </source>
</evidence>
<dbReference type="GO" id="GO:0016706">
    <property type="term" value="F:2-oxoglutarate-dependent dioxygenase activity"/>
    <property type="evidence" value="ECO:0007669"/>
    <property type="project" value="UniProtKB-ARBA"/>
</dbReference>
<dbReference type="Gene3D" id="3.30.2020.30">
    <property type="match status" value="1"/>
</dbReference>
<evidence type="ECO:0000256" key="1">
    <source>
        <dbReference type="ARBA" id="ARBA00001954"/>
    </source>
</evidence>
<evidence type="ECO:0000256" key="5">
    <source>
        <dbReference type="ARBA" id="ARBA00023002"/>
    </source>
</evidence>
<dbReference type="Pfam" id="PF06155">
    <property type="entry name" value="GBBH-like_N"/>
    <property type="match status" value="1"/>
</dbReference>
<sequence length="451" mass="50697">MTTLARRLPTIRRAVARTVASGHTALSHPTRTFQSAITPQLSTPDVPLPSLTTADNSLHLQWPDHTTSAHHLLWLRDNCLCPACIHPTTRQKLHSSADIDPAVRPLHPPSLTAEGLKIVWDRPFLYSVAASSTSASQLHHTSVYPLSFLRTHALPARRVTARYDDLSPTTWTGETMRRDVFWIDHDEFMDPRDSSGLYRTCRVLFHHGLVFLRGVPVVEDGSATTAVAERIGPIRNTFYGRSWDVKSVPKAKNIAYTDYPPGLQFLHCLHNTVTGGASIFTDSFQAAELLRERYPDDYATLSRVPVTFHYNNDGHHMHQRHLTFAEDSRAEGSAWRTTVNYAPPFQGPLELDDPKEIEVFYRAFRKFTEIVEDEGGGVLVFFTSLAFGHLNAHILIISIVPLAIFANRRVLHGRTEFDPSSGHRHLKGTYVDLDAFKDRLRVLSAEHAPKG</sequence>
<dbReference type="InterPro" id="IPR050411">
    <property type="entry name" value="AlphaKG_dependent_hydroxylases"/>
</dbReference>
<evidence type="ECO:0000259" key="8">
    <source>
        <dbReference type="Pfam" id="PF02668"/>
    </source>
</evidence>
<dbReference type="InterPro" id="IPR003819">
    <property type="entry name" value="TauD/TfdA-like"/>
</dbReference>
<dbReference type="InterPro" id="IPR010376">
    <property type="entry name" value="GBBH-like_N"/>
</dbReference>
<keyword evidence="7" id="KW-1133">Transmembrane helix</keyword>
<dbReference type="Gene3D" id="3.60.130.10">
    <property type="entry name" value="Clavaminate synthase-like"/>
    <property type="match status" value="1"/>
</dbReference>
<keyword evidence="3" id="KW-0479">Metal-binding</keyword>
<feature type="transmembrane region" description="Helical" evidence="7">
    <location>
        <begin position="378"/>
        <end position="405"/>
    </location>
</feature>
<organism evidence="10 11">
    <name type="scientific">Jimgerdemannia flammicorona</name>
    <dbReference type="NCBI Taxonomy" id="994334"/>
    <lineage>
        <taxon>Eukaryota</taxon>
        <taxon>Fungi</taxon>
        <taxon>Fungi incertae sedis</taxon>
        <taxon>Mucoromycota</taxon>
        <taxon>Mucoromycotina</taxon>
        <taxon>Endogonomycetes</taxon>
        <taxon>Endogonales</taxon>
        <taxon>Endogonaceae</taxon>
        <taxon>Jimgerdemannia</taxon>
    </lineage>
</organism>
<dbReference type="EMBL" id="RBNI01019750">
    <property type="protein sequence ID" value="RUO96767.1"/>
    <property type="molecule type" value="Genomic_DNA"/>
</dbReference>
<reference evidence="10 11" key="1">
    <citation type="journal article" date="2018" name="New Phytol.">
        <title>Phylogenomics of Endogonaceae and evolution of mycorrhizas within Mucoromycota.</title>
        <authorList>
            <person name="Chang Y."/>
            <person name="Desiro A."/>
            <person name="Na H."/>
            <person name="Sandor L."/>
            <person name="Lipzen A."/>
            <person name="Clum A."/>
            <person name="Barry K."/>
            <person name="Grigoriev I.V."/>
            <person name="Martin F.M."/>
            <person name="Stajich J.E."/>
            <person name="Smith M.E."/>
            <person name="Bonito G."/>
            <person name="Spatafora J.W."/>
        </authorList>
    </citation>
    <scope>NUCLEOTIDE SEQUENCE [LARGE SCALE GENOMIC DNA]</scope>
    <source>
        <strain evidence="10 11">GMNB39</strain>
    </source>
</reference>
<evidence type="ECO:0000256" key="4">
    <source>
        <dbReference type="ARBA" id="ARBA00022964"/>
    </source>
</evidence>
<dbReference type="InterPro" id="IPR038492">
    <property type="entry name" value="GBBH-like_N_sf"/>
</dbReference>
<comment type="caution">
    <text evidence="10">The sequence shown here is derived from an EMBL/GenBank/DDBJ whole genome shotgun (WGS) entry which is preliminary data.</text>
</comment>
<evidence type="ECO:0000256" key="6">
    <source>
        <dbReference type="ARBA" id="ARBA00023004"/>
    </source>
</evidence>
<dbReference type="GO" id="GO:0045329">
    <property type="term" value="P:carnitine biosynthetic process"/>
    <property type="evidence" value="ECO:0007669"/>
    <property type="project" value="TreeGrafter"/>
</dbReference>
<keyword evidence="7" id="KW-0812">Transmembrane</keyword>
<evidence type="ECO:0000256" key="3">
    <source>
        <dbReference type="ARBA" id="ARBA00022723"/>
    </source>
</evidence>